<keyword evidence="1" id="KW-0472">Membrane</keyword>
<dbReference type="Proteomes" id="UP000199306">
    <property type="component" value="Unassembled WGS sequence"/>
</dbReference>
<dbReference type="InterPro" id="IPR009003">
    <property type="entry name" value="Peptidase_S1_PA"/>
</dbReference>
<dbReference type="STRING" id="1079859.SAMN04515674_101173"/>
<dbReference type="SUPFAM" id="SSF50494">
    <property type="entry name" value="Trypsin-like serine proteases"/>
    <property type="match status" value="1"/>
</dbReference>
<dbReference type="SUPFAM" id="SSF49879">
    <property type="entry name" value="SMAD/FHA domain"/>
    <property type="match status" value="2"/>
</dbReference>
<organism evidence="3 4">
    <name type="scientific">Pseudarcicella hirudinis</name>
    <dbReference type="NCBI Taxonomy" id="1079859"/>
    <lineage>
        <taxon>Bacteria</taxon>
        <taxon>Pseudomonadati</taxon>
        <taxon>Bacteroidota</taxon>
        <taxon>Cytophagia</taxon>
        <taxon>Cytophagales</taxon>
        <taxon>Flectobacillaceae</taxon>
        <taxon>Pseudarcicella</taxon>
    </lineage>
</organism>
<name>A0A1I5M7T1_9BACT</name>
<dbReference type="InterPro" id="IPR043504">
    <property type="entry name" value="Peptidase_S1_PA_chymotrypsin"/>
</dbReference>
<keyword evidence="1" id="KW-0812">Transmembrane</keyword>
<dbReference type="Gene3D" id="2.40.10.10">
    <property type="entry name" value="Trypsin-like serine proteases"/>
    <property type="match status" value="2"/>
</dbReference>
<gene>
    <name evidence="3" type="ORF">SAMN04515674_101173</name>
</gene>
<evidence type="ECO:0000256" key="1">
    <source>
        <dbReference type="SAM" id="Phobius"/>
    </source>
</evidence>
<protein>
    <submittedName>
        <fullName evidence="3">FHA domain-containing protein</fullName>
    </submittedName>
</protein>
<dbReference type="InterPro" id="IPR008984">
    <property type="entry name" value="SMAD_FHA_dom_sf"/>
</dbReference>
<dbReference type="Pfam" id="PF00498">
    <property type="entry name" value="FHA"/>
    <property type="match status" value="2"/>
</dbReference>
<dbReference type="AlphaFoldDB" id="A0A1I5M7T1"/>
<reference evidence="3 4" key="1">
    <citation type="submission" date="2016-10" db="EMBL/GenBank/DDBJ databases">
        <authorList>
            <person name="de Groot N.N."/>
        </authorList>
    </citation>
    <scope>NUCLEOTIDE SEQUENCE [LARGE SCALE GENOMIC DNA]</scope>
    <source>
        <strain evidence="4">E92,LMG 26720,CCM 7988</strain>
    </source>
</reference>
<dbReference type="SMART" id="SM00240">
    <property type="entry name" value="FHA"/>
    <property type="match status" value="2"/>
</dbReference>
<dbReference type="InterPro" id="IPR000253">
    <property type="entry name" value="FHA_dom"/>
</dbReference>
<feature type="transmembrane region" description="Helical" evidence="1">
    <location>
        <begin position="177"/>
        <end position="195"/>
    </location>
</feature>
<sequence>MNIITIGRGPNNRIIINNPHVSSNHAELQIDDYGNLTLNDISRHGTLVNGRKIHKTSVTVNRGDKILFADIIPLDWNQIPSIQSNNNNFKHNISIGTNADNKIQIYNEQVSRYHAIVKIDKKGQLFINDQSSNGTFVNGNRISKYVDFPVNRGDKVSFANVQELDWNRIPKSSLNPTYLILSLLLVLAAGTGIFYQKAIKELLFRNDVSRKYENSIGLIYNSYYLAYIDHGDTLYYIGEDFKFADLRKDPYSKNSLKPFEITGSGFYVSDDGKIITNKHVAAPWESDLAIDKEKIEQVINIVRASHGEYSVNSKVVGVVVKTGIFPNNSKLEKDDVFKNMLPCSLVKLADEKEVDLALIQLTSQKLPALSRPVTDIITRKEEITLDDDISIFGYPFGFNLALKNNEGKIKATFDHGKISKISDKYEIQYNAPSFHGASGSPVFNKDGKLIAVNYAGIEKSQGYNFGIIATHIKKLLED</sequence>
<dbReference type="PROSITE" id="PS50006">
    <property type="entry name" value="FHA_DOMAIN"/>
    <property type="match status" value="2"/>
</dbReference>
<dbReference type="Gene3D" id="2.60.200.20">
    <property type="match status" value="2"/>
</dbReference>
<dbReference type="InterPro" id="IPR050923">
    <property type="entry name" value="Cell_Proc_Reg/RNA_Proc"/>
</dbReference>
<feature type="domain" description="FHA" evidence="2">
    <location>
        <begin position="4"/>
        <end position="53"/>
    </location>
</feature>
<evidence type="ECO:0000259" key="2">
    <source>
        <dbReference type="PROSITE" id="PS50006"/>
    </source>
</evidence>
<evidence type="ECO:0000313" key="3">
    <source>
        <dbReference type="EMBL" id="SFP05590.1"/>
    </source>
</evidence>
<dbReference type="RefSeq" id="WP_092010690.1">
    <property type="nucleotide sequence ID" value="NZ_FOXH01000001.1"/>
</dbReference>
<proteinExistence type="predicted"/>
<dbReference type="OrthoDB" id="151099at2"/>
<accession>A0A1I5M7T1</accession>
<keyword evidence="4" id="KW-1185">Reference proteome</keyword>
<dbReference type="CDD" id="cd00060">
    <property type="entry name" value="FHA"/>
    <property type="match status" value="2"/>
</dbReference>
<feature type="domain" description="FHA" evidence="2">
    <location>
        <begin position="93"/>
        <end position="142"/>
    </location>
</feature>
<dbReference type="PANTHER" id="PTHR23308">
    <property type="entry name" value="NUCLEAR INHIBITOR OF PROTEIN PHOSPHATASE-1"/>
    <property type="match status" value="1"/>
</dbReference>
<dbReference type="EMBL" id="FOXH01000001">
    <property type="protein sequence ID" value="SFP05590.1"/>
    <property type="molecule type" value="Genomic_DNA"/>
</dbReference>
<evidence type="ECO:0000313" key="4">
    <source>
        <dbReference type="Proteomes" id="UP000199306"/>
    </source>
</evidence>
<keyword evidence="1" id="KW-1133">Transmembrane helix</keyword>
<dbReference type="Pfam" id="PF13365">
    <property type="entry name" value="Trypsin_2"/>
    <property type="match status" value="1"/>
</dbReference>